<dbReference type="InterPro" id="IPR006594">
    <property type="entry name" value="LisH"/>
</dbReference>
<feature type="non-terminal residue" evidence="2">
    <location>
        <position position="295"/>
    </location>
</feature>
<evidence type="ECO:0000313" key="2">
    <source>
        <dbReference type="EMBL" id="KAK8722524.1"/>
    </source>
</evidence>
<sequence length="295" mass="33469">KRSFPGGTEVKKRERHLYVSWDEVACKLLQEKLLLTALELHTELVEAGAELPRLTDYFSNPANFEHCAPVKYSDLHTSTSGLALARYSSQTTLDSLDWGHLSEDGERAVDERVAVLEFELRKARETIQGLRTNLTQATEPAPCVEKEETNQSAVVASLSSIRPHEKRTLNFLINEYLVTSSYKLTAITFADENDDQDFEHWDDVGLNTGRPPNLVQLLRESGHSAAQLKSCSSQTENNSQQQVTRLEADIEKLQDELNEIRSSFEAQERELQKLRRRTSTPRITLPTSPQKQHSH</sequence>
<reference evidence="2 3" key="1">
    <citation type="journal article" date="2024" name="BMC Genomics">
        <title>Genome assembly of redclaw crayfish (Cherax quadricarinatus) provides insights into its immune adaptation and hypoxia tolerance.</title>
        <authorList>
            <person name="Liu Z."/>
            <person name="Zheng J."/>
            <person name="Li H."/>
            <person name="Fang K."/>
            <person name="Wang S."/>
            <person name="He J."/>
            <person name="Zhou D."/>
            <person name="Weng S."/>
            <person name="Chi M."/>
            <person name="Gu Z."/>
            <person name="He J."/>
            <person name="Li F."/>
            <person name="Wang M."/>
        </authorList>
    </citation>
    <scope>NUCLEOTIDE SEQUENCE [LARGE SCALE GENOMIC DNA]</scope>
    <source>
        <strain evidence="2">ZL_2023a</strain>
    </source>
</reference>
<evidence type="ECO:0000313" key="3">
    <source>
        <dbReference type="Proteomes" id="UP001445076"/>
    </source>
</evidence>
<dbReference type="AlphaFoldDB" id="A0AAW0VZT6"/>
<dbReference type="GO" id="GO:0005802">
    <property type="term" value="C:trans-Golgi network"/>
    <property type="evidence" value="ECO:0007669"/>
    <property type="project" value="InterPro"/>
</dbReference>
<evidence type="ECO:0008006" key="4">
    <source>
        <dbReference type="Google" id="ProtNLM"/>
    </source>
</evidence>
<dbReference type="PANTHER" id="PTHR32059">
    <property type="entry name" value="RAB11-BINDING PROTEIN RELCH"/>
    <property type="match status" value="1"/>
</dbReference>
<comment type="caution">
    <text evidence="2">The sequence shown here is derived from an EMBL/GenBank/DDBJ whole genome shotgun (WGS) entry which is preliminary data.</text>
</comment>
<feature type="region of interest" description="Disordered" evidence="1">
    <location>
        <begin position="268"/>
        <end position="295"/>
    </location>
</feature>
<feature type="non-terminal residue" evidence="2">
    <location>
        <position position="1"/>
    </location>
</feature>
<accession>A0AAW0VZT6</accession>
<name>A0AAW0VZT6_CHEQU</name>
<dbReference type="SMART" id="SM00667">
    <property type="entry name" value="LisH"/>
    <property type="match status" value="1"/>
</dbReference>
<dbReference type="PROSITE" id="PS50896">
    <property type="entry name" value="LISH"/>
    <property type="match status" value="1"/>
</dbReference>
<gene>
    <name evidence="2" type="ORF">OTU49_012252</name>
</gene>
<feature type="compositionally biased region" description="Polar residues" evidence="1">
    <location>
        <begin position="280"/>
        <end position="295"/>
    </location>
</feature>
<evidence type="ECO:0000256" key="1">
    <source>
        <dbReference type="SAM" id="MobiDB-lite"/>
    </source>
</evidence>
<organism evidence="2 3">
    <name type="scientific">Cherax quadricarinatus</name>
    <name type="common">Australian red claw crayfish</name>
    <dbReference type="NCBI Taxonomy" id="27406"/>
    <lineage>
        <taxon>Eukaryota</taxon>
        <taxon>Metazoa</taxon>
        <taxon>Ecdysozoa</taxon>
        <taxon>Arthropoda</taxon>
        <taxon>Crustacea</taxon>
        <taxon>Multicrustacea</taxon>
        <taxon>Malacostraca</taxon>
        <taxon>Eumalacostraca</taxon>
        <taxon>Eucarida</taxon>
        <taxon>Decapoda</taxon>
        <taxon>Pleocyemata</taxon>
        <taxon>Astacidea</taxon>
        <taxon>Parastacoidea</taxon>
        <taxon>Parastacidae</taxon>
        <taxon>Cherax</taxon>
    </lineage>
</organism>
<dbReference type="InterPro" id="IPR040362">
    <property type="entry name" value="RELCH"/>
</dbReference>
<dbReference type="Proteomes" id="UP001445076">
    <property type="component" value="Unassembled WGS sequence"/>
</dbReference>
<proteinExistence type="predicted"/>
<keyword evidence="3" id="KW-1185">Reference proteome</keyword>
<dbReference type="EMBL" id="JARKIK010000095">
    <property type="protein sequence ID" value="KAK8722524.1"/>
    <property type="molecule type" value="Genomic_DNA"/>
</dbReference>
<protein>
    <recommendedName>
        <fullName evidence="4">LisH domain-containing protein</fullName>
    </recommendedName>
</protein>
<dbReference type="PANTHER" id="PTHR32059:SF0">
    <property type="entry name" value="RAB11-BINDING PROTEIN RELCH"/>
    <property type="match status" value="1"/>
</dbReference>
<dbReference type="GO" id="GO:0032367">
    <property type="term" value="P:intracellular cholesterol transport"/>
    <property type="evidence" value="ECO:0007669"/>
    <property type="project" value="InterPro"/>
</dbReference>
<dbReference type="GO" id="GO:0055037">
    <property type="term" value="C:recycling endosome"/>
    <property type="evidence" value="ECO:0007669"/>
    <property type="project" value="TreeGrafter"/>
</dbReference>